<protein>
    <submittedName>
        <fullName evidence="1">Uncharacterized protein</fullName>
    </submittedName>
</protein>
<reference evidence="2" key="1">
    <citation type="submission" date="2016-10" db="EMBL/GenBank/DDBJ databases">
        <authorList>
            <person name="Varghese N."/>
            <person name="Submissions S."/>
        </authorList>
    </citation>
    <scope>NUCLEOTIDE SEQUENCE [LARGE SCALE GENOMIC DNA]</scope>
    <source>
        <strain evidence="2">DSM 17933</strain>
    </source>
</reference>
<dbReference type="AlphaFoldDB" id="A0A1G7T229"/>
<dbReference type="Proteomes" id="UP000199643">
    <property type="component" value="Unassembled WGS sequence"/>
</dbReference>
<evidence type="ECO:0000313" key="2">
    <source>
        <dbReference type="Proteomes" id="UP000199643"/>
    </source>
</evidence>
<evidence type="ECO:0000313" key="1">
    <source>
        <dbReference type="EMBL" id="SDG29278.1"/>
    </source>
</evidence>
<name>A0A1G7T229_9SPHI</name>
<accession>A0A1G7T229</accession>
<gene>
    <name evidence="1" type="ORF">SAMN05421827_10518</name>
</gene>
<sequence>MEKVTLFYLEKPDIKISMELYFNENNQLYFDGYDIGKSVKEIWGDADYEYCYAIELEEVAKFYEIFNLEQGDRSGLLHTLKLQFSGNKAYSLFGEFMDAENIKYDRFSWA</sequence>
<proteinExistence type="predicted"/>
<dbReference type="RefSeq" id="WP_090498600.1">
    <property type="nucleotide sequence ID" value="NZ_FNCH01000005.1"/>
</dbReference>
<organism evidence="1 2">
    <name type="scientific">Pedobacter terrae</name>
    <dbReference type="NCBI Taxonomy" id="405671"/>
    <lineage>
        <taxon>Bacteria</taxon>
        <taxon>Pseudomonadati</taxon>
        <taxon>Bacteroidota</taxon>
        <taxon>Sphingobacteriia</taxon>
        <taxon>Sphingobacteriales</taxon>
        <taxon>Sphingobacteriaceae</taxon>
        <taxon>Pedobacter</taxon>
    </lineage>
</organism>
<dbReference type="OrthoDB" id="765606at2"/>
<keyword evidence="2" id="KW-1185">Reference proteome</keyword>
<dbReference type="EMBL" id="FNCH01000005">
    <property type="protein sequence ID" value="SDG29278.1"/>
    <property type="molecule type" value="Genomic_DNA"/>
</dbReference>